<sequence>MDFIATQKYLIESPRKIREVAALVKKLSPVVAITKLEFVYKRASEPIMKVIKTAIGQAKVAGVSEDTLRFKEIQIGEGPRLKRGQAASRGRWHPFKKRMSHIRIILTNGTKS</sequence>
<keyword evidence="3 4" id="KW-0687">Ribonucleoprotein</keyword>
<dbReference type="Proteomes" id="UP000033858">
    <property type="component" value="Unassembled WGS sequence"/>
</dbReference>
<name>A0A0G0UB34_9BACT</name>
<dbReference type="SUPFAM" id="SSF54843">
    <property type="entry name" value="Ribosomal protein L22"/>
    <property type="match status" value="1"/>
</dbReference>
<proteinExistence type="inferred from homology"/>
<dbReference type="Pfam" id="PF00237">
    <property type="entry name" value="Ribosomal_L22"/>
    <property type="match status" value="1"/>
</dbReference>
<dbReference type="CDD" id="cd00336">
    <property type="entry name" value="Ribosomal_L22"/>
    <property type="match status" value="1"/>
</dbReference>
<evidence type="ECO:0000313" key="8">
    <source>
        <dbReference type="Proteomes" id="UP000033858"/>
    </source>
</evidence>
<evidence type="ECO:0000256" key="3">
    <source>
        <dbReference type="ARBA" id="ARBA00023274"/>
    </source>
</evidence>
<dbReference type="PANTHER" id="PTHR13501:SF8">
    <property type="entry name" value="LARGE RIBOSOMAL SUBUNIT PROTEIN UL22M"/>
    <property type="match status" value="1"/>
</dbReference>
<evidence type="ECO:0000256" key="5">
    <source>
        <dbReference type="RuleBase" id="RU004006"/>
    </source>
</evidence>
<comment type="function">
    <text evidence="6">This protein binds specifically to 23S rRNA; its binding is stimulated by other ribosomal proteins, e.g., L4, L17, and L20. It is important during the early stages of 50S assembly. It makes multiple contacts with different domains of the 23S rRNA in the assembled 50S subunit and ribosome.</text>
</comment>
<comment type="similarity">
    <text evidence="1 4">Belongs to the universal ribosomal protein uL22 family.</text>
</comment>
<dbReference type="InterPro" id="IPR001063">
    <property type="entry name" value="Ribosomal_uL22"/>
</dbReference>
<dbReference type="Gene3D" id="3.90.470.10">
    <property type="entry name" value="Ribosomal protein L22/L17"/>
    <property type="match status" value="1"/>
</dbReference>
<dbReference type="GO" id="GO:0003735">
    <property type="term" value="F:structural constituent of ribosome"/>
    <property type="evidence" value="ECO:0007669"/>
    <property type="project" value="InterPro"/>
</dbReference>
<dbReference type="GO" id="GO:0015934">
    <property type="term" value="C:large ribosomal subunit"/>
    <property type="evidence" value="ECO:0007669"/>
    <property type="project" value="InterPro"/>
</dbReference>
<dbReference type="PANTHER" id="PTHR13501">
    <property type="entry name" value="CHLOROPLAST 50S RIBOSOMAL PROTEIN L22-RELATED"/>
    <property type="match status" value="1"/>
</dbReference>
<keyword evidence="2 4" id="KW-0689">Ribosomal protein</keyword>
<evidence type="ECO:0000256" key="1">
    <source>
        <dbReference type="ARBA" id="ARBA00009451"/>
    </source>
</evidence>
<comment type="caution">
    <text evidence="7">The sequence shown here is derived from an EMBL/GenBank/DDBJ whole genome shotgun (WGS) entry which is preliminary data.</text>
</comment>
<dbReference type="EMBL" id="LCAE01000020">
    <property type="protein sequence ID" value="KKR86178.1"/>
    <property type="molecule type" value="Genomic_DNA"/>
</dbReference>
<evidence type="ECO:0000313" key="7">
    <source>
        <dbReference type="EMBL" id="KKR86178.1"/>
    </source>
</evidence>
<dbReference type="GO" id="GO:0006412">
    <property type="term" value="P:translation"/>
    <property type="evidence" value="ECO:0007669"/>
    <property type="project" value="InterPro"/>
</dbReference>
<evidence type="ECO:0000256" key="2">
    <source>
        <dbReference type="ARBA" id="ARBA00022980"/>
    </source>
</evidence>
<organism evidence="7 8">
    <name type="scientific">Candidatus Woesebacteria bacterium GW2011_GWB1_41_10</name>
    <dbReference type="NCBI Taxonomy" id="1618577"/>
    <lineage>
        <taxon>Bacteria</taxon>
        <taxon>Candidatus Woeseibacteriota</taxon>
    </lineage>
</organism>
<comment type="subunit">
    <text evidence="5">Part of the 50S ribosomal subunit.</text>
</comment>
<protein>
    <recommendedName>
        <fullName evidence="6">50S ribosomal protein L22</fullName>
    </recommendedName>
</protein>
<keyword evidence="5" id="KW-0699">rRNA-binding</keyword>
<reference evidence="7 8" key="1">
    <citation type="journal article" date="2015" name="Nature">
        <title>rRNA introns, odd ribosomes, and small enigmatic genomes across a large radiation of phyla.</title>
        <authorList>
            <person name="Brown C.T."/>
            <person name="Hug L.A."/>
            <person name="Thomas B.C."/>
            <person name="Sharon I."/>
            <person name="Castelle C.J."/>
            <person name="Singh A."/>
            <person name="Wilkins M.J."/>
            <person name="Williams K.H."/>
            <person name="Banfield J.F."/>
        </authorList>
    </citation>
    <scope>NUCLEOTIDE SEQUENCE [LARGE SCALE GENOMIC DNA]</scope>
</reference>
<keyword evidence="5" id="KW-0694">RNA-binding</keyword>
<evidence type="ECO:0000256" key="4">
    <source>
        <dbReference type="RuleBase" id="RU004005"/>
    </source>
</evidence>
<dbReference type="AlphaFoldDB" id="A0A0G0UB34"/>
<gene>
    <name evidence="7" type="ORF">UU32_C0020G0005</name>
</gene>
<dbReference type="InterPro" id="IPR047867">
    <property type="entry name" value="Ribosomal_uL22_bac/org-type"/>
</dbReference>
<accession>A0A0G0UB34</accession>
<dbReference type="GO" id="GO:0019843">
    <property type="term" value="F:rRNA binding"/>
    <property type="evidence" value="ECO:0007669"/>
    <property type="project" value="UniProtKB-KW"/>
</dbReference>
<evidence type="ECO:0000256" key="6">
    <source>
        <dbReference type="RuleBase" id="RU004008"/>
    </source>
</evidence>
<dbReference type="InterPro" id="IPR036394">
    <property type="entry name" value="Ribosomal_uL22_sf"/>
</dbReference>